<name>A0ABT5JZH3_9BURK</name>
<keyword evidence="3" id="KW-1185">Reference proteome</keyword>
<proteinExistence type="predicted"/>
<protein>
    <submittedName>
        <fullName evidence="2">DUF4158 domain-containing protein</fullName>
    </submittedName>
</protein>
<comment type="caution">
    <text evidence="2">The sequence shown here is derived from an EMBL/GenBank/DDBJ whole genome shotgun (WGS) entry which is preliminary data.</text>
</comment>
<evidence type="ECO:0000313" key="3">
    <source>
        <dbReference type="Proteomes" id="UP001221208"/>
    </source>
</evidence>
<gene>
    <name evidence="2" type="ORF">OIK44_04760</name>
</gene>
<organism evidence="2 3">
    <name type="scientific">Janthinobacterium fluminis</name>
    <dbReference type="NCBI Taxonomy" id="2987524"/>
    <lineage>
        <taxon>Bacteria</taxon>
        <taxon>Pseudomonadati</taxon>
        <taxon>Pseudomonadota</taxon>
        <taxon>Betaproteobacteria</taxon>
        <taxon>Burkholderiales</taxon>
        <taxon>Oxalobacteraceae</taxon>
        <taxon>Janthinobacterium</taxon>
    </lineage>
</organism>
<sequence>MPSRSILSATERESLLALPDANDELIRLCTFNDADLSRIRQHRGAANRLGFAVQLYYMRYPGIVFAADAEPDAPLLRMVADQLKLPGDIWNDYGQRAETRREHLLEHGTSATKPTRRRWPSW</sequence>
<dbReference type="RefSeq" id="WP_273669556.1">
    <property type="nucleotide sequence ID" value="NZ_JAQQXR010000001.1"/>
</dbReference>
<accession>A0ABT5JZH3</accession>
<dbReference type="Proteomes" id="UP001221208">
    <property type="component" value="Unassembled WGS sequence"/>
</dbReference>
<dbReference type="Pfam" id="PF13700">
    <property type="entry name" value="DUF4158"/>
    <property type="match status" value="1"/>
</dbReference>
<evidence type="ECO:0000313" key="2">
    <source>
        <dbReference type="EMBL" id="MDC8756897.1"/>
    </source>
</evidence>
<evidence type="ECO:0000259" key="1">
    <source>
        <dbReference type="Pfam" id="PF13700"/>
    </source>
</evidence>
<dbReference type="InterPro" id="IPR025296">
    <property type="entry name" value="DUF4158"/>
</dbReference>
<dbReference type="EMBL" id="JAQQXR010000001">
    <property type="protein sequence ID" value="MDC8756897.1"/>
    <property type="molecule type" value="Genomic_DNA"/>
</dbReference>
<feature type="domain" description="DUF4158" evidence="1">
    <location>
        <begin position="6"/>
        <end position="105"/>
    </location>
</feature>
<reference evidence="2 3" key="1">
    <citation type="submission" date="2022-10" db="EMBL/GenBank/DDBJ databases">
        <title>Janthinobacterium sp. hw3 Genome sequencing.</title>
        <authorList>
            <person name="Park S."/>
        </authorList>
    </citation>
    <scope>NUCLEOTIDE SEQUENCE [LARGE SCALE GENOMIC DNA]</scope>
    <source>
        <strain evidence="3">hw3</strain>
    </source>
</reference>